<dbReference type="Pfam" id="PF19760">
    <property type="entry name" value="DUF6247"/>
    <property type="match status" value="1"/>
</dbReference>
<keyword evidence="2" id="KW-1185">Reference proteome</keyword>
<dbReference type="EMBL" id="BOOO01000042">
    <property type="protein sequence ID" value="GII33859.1"/>
    <property type="molecule type" value="Genomic_DNA"/>
</dbReference>
<reference evidence="1 2" key="1">
    <citation type="submission" date="2021-01" db="EMBL/GenBank/DDBJ databases">
        <title>Whole genome shotgun sequence of Planotetraspora mira NBRC 15435.</title>
        <authorList>
            <person name="Komaki H."/>
            <person name="Tamura T."/>
        </authorList>
    </citation>
    <scope>NUCLEOTIDE SEQUENCE [LARGE SCALE GENOMIC DNA]</scope>
    <source>
        <strain evidence="1 2">NBRC 15435</strain>
    </source>
</reference>
<comment type="caution">
    <text evidence="1">The sequence shown here is derived from an EMBL/GenBank/DDBJ whole genome shotgun (WGS) entry which is preliminary data.</text>
</comment>
<dbReference type="InterPro" id="IPR046214">
    <property type="entry name" value="DUF6247"/>
</dbReference>
<evidence type="ECO:0000313" key="1">
    <source>
        <dbReference type="EMBL" id="GII33859.1"/>
    </source>
</evidence>
<proteinExistence type="predicted"/>
<sequence length="104" mass="11500">MTAQPIDHHGDAHDPDAILAALPERYHEAFLADYRAAMQAAMHHTWQWQQLTQTLHLWHLRSVAYSAPGYEQARAEAAAGIADVPAEQVIPGWAELVATHGRTA</sequence>
<accession>A0A8J3XB49</accession>
<dbReference type="AlphaFoldDB" id="A0A8J3XB49"/>
<dbReference type="Proteomes" id="UP000650628">
    <property type="component" value="Unassembled WGS sequence"/>
</dbReference>
<organism evidence="1 2">
    <name type="scientific">Planotetraspora mira</name>
    <dbReference type="NCBI Taxonomy" id="58121"/>
    <lineage>
        <taxon>Bacteria</taxon>
        <taxon>Bacillati</taxon>
        <taxon>Actinomycetota</taxon>
        <taxon>Actinomycetes</taxon>
        <taxon>Streptosporangiales</taxon>
        <taxon>Streptosporangiaceae</taxon>
        <taxon>Planotetraspora</taxon>
    </lineage>
</organism>
<evidence type="ECO:0000313" key="2">
    <source>
        <dbReference type="Proteomes" id="UP000650628"/>
    </source>
</evidence>
<name>A0A8J3XB49_9ACTN</name>
<dbReference type="RefSeq" id="WP_203957676.1">
    <property type="nucleotide sequence ID" value="NZ_BOOO01000042.1"/>
</dbReference>
<gene>
    <name evidence="1" type="ORF">Pmi06nite_73010</name>
</gene>
<protein>
    <submittedName>
        <fullName evidence="1">Uncharacterized protein</fullName>
    </submittedName>
</protein>